<name>A0A327X6W7_LARAB</name>
<dbReference type="CDD" id="cd02947">
    <property type="entry name" value="TRX_family"/>
    <property type="match status" value="1"/>
</dbReference>
<dbReference type="InterPro" id="IPR036249">
    <property type="entry name" value="Thioredoxin-like_sf"/>
</dbReference>
<dbReference type="PRINTS" id="PR00421">
    <property type="entry name" value="THIOREDOXIN"/>
</dbReference>
<evidence type="ECO:0000256" key="9">
    <source>
        <dbReference type="PIRSR" id="PIRSR000077-4"/>
    </source>
</evidence>
<dbReference type="AlphaFoldDB" id="A0A327X6W7"/>
<feature type="active site" description="Nucleophile" evidence="8">
    <location>
        <position position="32"/>
    </location>
</feature>
<gene>
    <name evidence="11" type="ORF">LX87_00601</name>
</gene>
<feature type="active site" description="Nucleophile" evidence="8">
    <location>
        <position position="35"/>
    </location>
</feature>
<evidence type="ECO:0000256" key="5">
    <source>
        <dbReference type="ARBA" id="ARBA00023284"/>
    </source>
</evidence>
<dbReference type="NCBIfam" id="TIGR01068">
    <property type="entry name" value="thioredoxin"/>
    <property type="match status" value="1"/>
</dbReference>
<dbReference type="PANTHER" id="PTHR45663">
    <property type="entry name" value="GEO12009P1"/>
    <property type="match status" value="1"/>
</dbReference>
<feature type="disulfide bond" description="Redox-active" evidence="9">
    <location>
        <begin position="32"/>
        <end position="35"/>
    </location>
</feature>
<dbReference type="PROSITE" id="PS00194">
    <property type="entry name" value="THIOREDOXIN_1"/>
    <property type="match status" value="1"/>
</dbReference>
<keyword evidence="12" id="KW-1185">Reference proteome</keyword>
<evidence type="ECO:0000256" key="7">
    <source>
        <dbReference type="PIRNR" id="PIRNR000077"/>
    </source>
</evidence>
<evidence type="ECO:0000313" key="12">
    <source>
        <dbReference type="Proteomes" id="UP000248790"/>
    </source>
</evidence>
<evidence type="ECO:0000313" key="11">
    <source>
        <dbReference type="EMBL" id="RAK02481.1"/>
    </source>
</evidence>
<reference evidence="11 12" key="1">
    <citation type="submission" date="2018-06" db="EMBL/GenBank/DDBJ databases">
        <title>Genomic Encyclopedia of Archaeal and Bacterial Type Strains, Phase II (KMG-II): from individual species to whole genera.</title>
        <authorList>
            <person name="Goeker M."/>
        </authorList>
    </citation>
    <scope>NUCLEOTIDE SEQUENCE [LARGE SCALE GENOMIC DNA]</scope>
    <source>
        <strain evidence="11 12">DSM 21851</strain>
    </source>
</reference>
<evidence type="ECO:0000256" key="4">
    <source>
        <dbReference type="ARBA" id="ARBA00023157"/>
    </source>
</evidence>
<dbReference type="InterPro" id="IPR017937">
    <property type="entry name" value="Thioredoxin_CS"/>
</dbReference>
<keyword evidence="3" id="KW-0249">Electron transport</keyword>
<dbReference type="GO" id="GO:0045454">
    <property type="term" value="P:cell redox homeostasis"/>
    <property type="evidence" value="ECO:0007669"/>
    <property type="project" value="TreeGrafter"/>
</dbReference>
<evidence type="ECO:0000256" key="6">
    <source>
        <dbReference type="NCBIfam" id="TIGR01068"/>
    </source>
</evidence>
<dbReference type="PIRSF" id="PIRSF000077">
    <property type="entry name" value="Thioredoxin"/>
    <property type="match status" value="1"/>
</dbReference>
<keyword evidence="5 9" id="KW-0676">Redox-active center</keyword>
<evidence type="ECO:0000256" key="1">
    <source>
        <dbReference type="ARBA" id="ARBA00008987"/>
    </source>
</evidence>
<dbReference type="OrthoDB" id="9790390at2"/>
<keyword evidence="2" id="KW-0813">Transport</keyword>
<dbReference type="Pfam" id="PF00085">
    <property type="entry name" value="Thioredoxin"/>
    <property type="match status" value="1"/>
</dbReference>
<evidence type="ECO:0000256" key="8">
    <source>
        <dbReference type="PIRSR" id="PIRSR000077-1"/>
    </source>
</evidence>
<dbReference type="GO" id="GO:0005829">
    <property type="term" value="C:cytosol"/>
    <property type="evidence" value="ECO:0007669"/>
    <property type="project" value="TreeGrafter"/>
</dbReference>
<dbReference type="Proteomes" id="UP000248790">
    <property type="component" value="Unassembled WGS sequence"/>
</dbReference>
<proteinExistence type="inferred from homology"/>
<sequence length="108" mass="12184">MNNATTNTKAESFHDIIRGEKPVLVDFYADWCGPCKVQAPTLKQLAERTGDKLRIIKVDVDKSRWASSTYQIQSVPTLILFHKGKIIWRKSGVLSLPQLEAMVRQVTG</sequence>
<feature type="site" description="Contributes to redox potential value" evidence="8">
    <location>
        <position position="34"/>
    </location>
</feature>
<evidence type="ECO:0000256" key="3">
    <source>
        <dbReference type="ARBA" id="ARBA00022982"/>
    </source>
</evidence>
<dbReference type="EMBL" id="QLMC01000001">
    <property type="protein sequence ID" value="RAK02481.1"/>
    <property type="molecule type" value="Genomic_DNA"/>
</dbReference>
<comment type="similarity">
    <text evidence="1 7">Belongs to the thioredoxin family.</text>
</comment>
<keyword evidence="4 9" id="KW-1015">Disulfide bond</keyword>
<organism evidence="11 12">
    <name type="scientific">Larkinella arboricola</name>
    <dbReference type="NCBI Taxonomy" id="643671"/>
    <lineage>
        <taxon>Bacteria</taxon>
        <taxon>Pseudomonadati</taxon>
        <taxon>Bacteroidota</taxon>
        <taxon>Cytophagia</taxon>
        <taxon>Cytophagales</taxon>
        <taxon>Spirosomataceae</taxon>
        <taxon>Larkinella</taxon>
    </lineage>
</organism>
<dbReference type="InterPro" id="IPR013766">
    <property type="entry name" value="Thioredoxin_domain"/>
</dbReference>
<feature type="site" description="Deprotonates C-terminal active site Cys" evidence="8">
    <location>
        <position position="26"/>
    </location>
</feature>
<protein>
    <recommendedName>
        <fullName evidence="6 7">Thioredoxin</fullName>
    </recommendedName>
</protein>
<comment type="caution">
    <text evidence="11">The sequence shown here is derived from an EMBL/GenBank/DDBJ whole genome shotgun (WGS) entry which is preliminary data.</text>
</comment>
<evidence type="ECO:0000256" key="2">
    <source>
        <dbReference type="ARBA" id="ARBA00022448"/>
    </source>
</evidence>
<dbReference type="Gene3D" id="3.40.30.10">
    <property type="entry name" value="Glutaredoxin"/>
    <property type="match status" value="1"/>
</dbReference>
<dbReference type="SUPFAM" id="SSF52833">
    <property type="entry name" value="Thioredoxin-like"/>
    <property type="match status" value="1"/>
</dbReference>
<dbReference type="PROSITE" id="PS51352">
    <property type="entry name" value="THIOREDOXIN_2"/>
    <property type="match status" value="1"/>
</dbReference>
<feature type="site" description="Contributes to redox potential value" evidence="8">
    <location>
        <position position="33"/>
    </location>
</feature>
<dbReference type="InterPro" id="IPR005746">
    <property type="entry name" value="Thioredoxin"/>
</dbReference>
<dbReference type="RefSeq" id="WP_111626679.1">
    <property type="nucleotide sequence ID" value="NZ_QLMC01000001.1"/>
</dbReference>
<dbReference type="PANTHER" id="PTHR45663:SF11">
    <property type="entry name" value="GEO12009P1"/>
    <property type="match status" value="1"/>
</dbReference>
<feature type="domain" description="Thioredoxin" evidence="10">
    <location>
        <begin position="1"/>
        <end position="108"/>
    </location>
</feature>
<accession>A0A327X6W7</accession>
<evidence type="ECO:0000259" key="10">
    <source>
        <dbReference type="PROSITE" id="PS51352"/>
    </source>
</evidence>
<dbReference type="FunFam" id="3.40.30.10:FF:000001">
    <property type="entry name" value="Thioredoxin"/>
    <property type="match status" value="1"/>
</dbReference>
<dbReference type="GO" id="GO:0015035">
    <property type="term" value="F:protein-disulfide reductase activity"/>
    <property type="evidence" value="ECO:0007669"/>
    <property type="project" value="UniProtKB-UniRule"/>
</dbReference>